<dbReference type="AlphaFoldDB" id="A0A5B0S6E7"/>
<dbReference type="Proteomes" id="UP000325313">
    <property type="component" value="Unassembled WGS sequence"/>
</dbReference>
<reference evidence="2 3" key="1">
    <citation type="submission" date="2019-05" db="EMBL/GenBank/DDBJ databases">
        <title>Emergence of the Ug99 lineage of the wheat stem rust pathogen through somatic hybridization.</title>
        <authorList>
            <person name="Li F."/>
            <person name="Upadhyaya N.M."/>
            <person name="Sperschneider J."/>
            <person name="Matny O."/>
            <person name="Nguyen-Phuc H."/>
            <person name="Mago R."/>
            <person name="Raley C."/>
            <person name="Miller M.E."/>
            <person name="Silverstein K.A.T."/>
            <person name="Henningsen E."/>
            <person name="Hirsch C.D."/>
            <person name="Visser B."/>
            <person name="Pretorius Z.A."/>
            <person name="Steffenson B.J."/>
            <person name="Schwessinger B."/>
            <person name="Dodds P.N."/>
            <person name="Figueroa M."/>
        </authorList>
    </citation>
    <scope>NUCLEOTIDE SEQUENCE [LARGE SCALE GENOMIC DNA]</scope>
    <source>
        <strain evidence="2 3">Ug99</strain>
    </source>
</reference>
<protein>
    <submittedName>
        <fullName evidence="2">Uncharacterized protein</fullName>
    </submittedName>
</protein>
<keyword evidence="1" id="KW-1133">Transmembrane helix</keyword>
<dbReference type="EMBL" id="VDEP01000076">
    <property type="protein sequence ID" value="KAA1132763.1"/>
    <property type="molecule type" value="Genomic_DNA"/>
</dbReference>
<name>A0A5B0S6E7_PUCGR</name>
<comment type="caution">
    <text evidence="2">The sequence shown here is derived from an EMBL/GenBank/DDBJ whole genome shotgun (WGS) entry which is preliminary data.</text>
</comment>
<feature type="transmembrane region" description="Helical" evidence="1">
    <location>
        <begin position="12"/>
        <end position="31"/>
    </location>
</feature>
<accession>A0A5B0S6E7</accession>
<evidence type="ECO:0000256" key="1">
    <source>
        <dbReference type="SAM" id="Phobius"/>
    </source>
</evidence>
<keyword evidence="1" id="KW-0812">Transmembrane</keyword>
<sequence>MPVMGEHRIIILARQMIAVACRIVMAVIMVVQRVQIKVPMVRVEIGAGKLGTIVRSTRAVERAMIEGVPTGAVEA</sequence>
<evidence type="ECO:0000313" key="2">
    <source>
        <dbReference type="EMBL" id="KAA1132763.1"/>
    </source>
</evidence>
<evidence type="ECO:0000313" key="3">
    <source>
        <dbReference type="Proteomes" id="UP000325313"/>
    </source>
</evidence>
<proteinExistence type="predicted"/>
<gene>
    <name evidence="2" type="ORF">PGTUg99_008343</name>
</gene>
<organism evidence="2 3">
    <name type="scientific">Puccinia graminis f. sp. tritici</name>
    <dbReference type="NCBI Taxonomy" id="56615"/>
    <lineage>
        <taxon>Eukaryota</taxon>
        <taxon>Fungi</taxon>
        <taxon>Dikarya</taxon>
        <taxon>Basidiomycota</taxon>
        <taxon>Pucciniomycotina</taxon>
        <taxon>Pucciniomycetes</taxon>
        <taxon>Pucciniales</taxon>
        <taxon>Pucciniaceae</taxon>
        <taxon>Puccinia</taxon>
    </lineage>
</organism>
<keyword evidence="1" id="KW-0472">Membrane</keyword>